<dbReference type="STRING" id="62324.A0A182R9Y8"/>
<dbReference type="EnsemblMetazoa" id="AFUN002997-RA">
    <property type="protein sequence ID" value="AFUN002997-PA"/>
    <property type="gene ID" value="AFUN002997"/>
</dbReference>
<evidence type="ECO:0008006" key="3">
    <source>
        <dbReference type="Google" id="ProtNLM"/>
    </source>
</evidence>
<feature type="chain" id="PRO_5021490632" description="4Fe-4S ferredoxin-type domain-containing protein" evidence="1">
    <location>
        <begin position="19"/>
        <end position="106"/>
    </location>
</feature>
<accession>A0A182R9Y8</accession>
<keyword evidence="1" id="KW-0732">Signal</keyword>
<proteinExistence type="predicted"/>
<evidence type="ECO:0000256" key="1">
    <source>
        <dbReference type="SAM" id="SignalP"/>
    </source>
</evidence>
<reference evidence="2" key="1">
    <citation type="submission" date="2020-05" db="UniProtKB">
        <authorList>
            <consortium name="EnsemblMetazoa"/>
        </authorList>
    </citation>
    <scope>IDENTIFICATION</scope>
    <source>
        <strain evidence="2">FUMOZ</strain>
    </source>
</reference>
<organism evidence="2">
    <name type="scientific">Anopheles funestus</name>
    <name type="common">African malaria mosquito</name>
    <dbReference type="NCBI Taxonomy" id="62324"/>
    <lineage>
        <taxon>Eukaryota</taxon>
        <taxon>Metazoa</taxon>
        <taxon>Ecdysozoa</taxon>
        <taxon>Arthropoda</taxon>
        <taxon>Hexapoda</taxon>
        <taxon>Insecta</taxon>
        <taxon>Pterygota</taxon>
        <taxon>Neoptera</taxon>
        <taxon>Endopterygota</taxon>
        <taxon>Diptera</taxon>
        <taxon>Nematocera</taxon>
        <taxon>Culicoidea</taxon>
        <taxon>Culicidae</taxon>
        <taxon>Anophelinae</taxon>
        <taxon>Anopheles</taxon>
    </lineage>
</organism>
<dbReference type="AlphaFoldDB" id="A0A182R9Y8"/>
<evidence type="ECO:0000313" key="2">
    <source>
        <dbReference type="EnsemblMetazoa" id="AFUN002997-PA"/>
    </source>
</evidence>
<dbReference type="VEuPathDB" id="VectorBase:AFUN2_009224"/>
<dbReference type="VEuPathDB" id="VectorBase:AFUN002997"/>
<name>A0A182R9Y8_ANOFN</name>
<protein>
    <recommendedName>
        <fullName evidence="3">4Fe-4S ferredoxin-type domain-containing protein</fullName>
    </recommendedName>
</protein>
<sequence>MNWTIVLLFAAGCGICAAQSSGAPAWKGLIPMTAGAKCPISECRRNEVLKVCGLCYDNTCPVRALKCARKFATAAVIVRRVTYERLSMAHVFYRSSAQHLLQRCKI</sequence>
<feature type="signal peptide" evidence="1">
    <location>
        <begin position="1"/>
        <end position="18"/>
    </location>
</feature>